<organism evidence="6 7">
    <name type="scientific">Microbacterium lushaniae</name>
    <dbReference type="NCBI Taxonomy" id="2614639"/>
    <lineage>
        <taxon>Bacteria</taxon>
        <taxon>Bacillati</taxon>
        <taxon>Actinomycetota</taxon>
        <taxon>Actinomycetes</taxon>
        <taxon>Micrococcales</taxon>
        <taxon>Microbacteriaceae</taxon>
        <taxon>Microbacterium</taxon>
    </lineage>
</organism>
<feature type="domain" description="Carbohydrate kinase FGGY N-terminal" evidence="4">
    <location>
        <begin position="51"/>
        <end position="296"/>
    </location>
</feature>
<evidence type="ECO:0000256" key="2">
    <source>
        <dbReference type="ARBA" id="ARBA00022679"/>
    </source>
</evidence>
<evidence type="ECO:0000259" key="4">
    <source>
        <dbReference type="Pfam" id="PF00370"/>
    </source>
</evidence>
<dbReference type="Gene3D" id="3.30.420.40">
    <property type="match status" value="2"/>
</dbReference>
<dbReference type="KEGG" id="mlz:F6J85_13490"/>
<dbReference type="PANTHER" id="PTHR43095">
    <property type="entry name" value="SUGAR KINASE"/>
    <property type="match status" value="1"/>
</dbReference>
<gene>
    <name evidence="6" type="ORF">F6J85_13490</name>
</gene>
<evidence type="ECO:0000313" key="7">
    <source>
        <dbReference type="Proteomes" id="UP000325516"/>
    </source>
</evidence>
<keyword evidence="3 6" id="KW-0418">Kinase</keyword>
<dbReference type="InterPro" id="IPR018484">
    <property type="entry name" value="FGGY_N"/>
</dbReference>
<keyword evidence="7" id="KW-1185">Reference proteome</keyword>
<evidence type="ECO:0000259" key="5">
    <source>
        <dbReference type="Pfam" id="PF02782"/>
    </source>
</evidence>
<dbReference type="GO" id="GO:0005975">
    <property type="term" value="P:carbohydrate metabolic process"/>
    <property type="evidence" value="ECO:0007669"/>
    <property type="project" value="InterPro"/>
</dbReference>
<dbReference type="PIRSF" id="PIRSF000538">
    <property type="entry name" value="GlpK"/>
    <property type="match status" value="1"/>
</dbReference>
<evidence type="ECO:0000313" key="6">
    <source>
        <dbReference type="EMBL" id="QEW04002.1"/>
    </source>
</evidence>
<dbReference type="Pfam" id="PF00370">
    <property type="entry name" value="FGGY_N"/>
    <property type="match status" value="1"/>
</dbReference>
<reference evidence="7" key="1">
    <citation type="submission" date="2019-09" db="EMBL/GenBank/DDBJ databases">
        <title>Mumia zhuanghuii sp. nov. isolated from the intestinal contents of plateau pika (Ochotona curzoniae) in the Qinghai-Tibet plateau of China.</title>
        <authorList>
            <person name="Tian Z."/>
        </authorList>
    </citation>
    <scope>NUCLEOTIDE SEQUENCE [LARGE SCALE GENOMIC DNA]</scope>
    <source>
        <strain evidence="7">L-031</strain>
    </source>
</reference>
<dbReference type="SUPFAM" id="SSF53067">
    <property type="entry name" value="Actin-like ATPase domain"/>
    <property type="match status" value="2"/>
</dbReference>
<dbReference type="PANTHER" id="PTHR43095:SF3">
    <property type="entry name" value="L-XYLULOSE_3-KETO-L-GULONATE KINASE"/>
    <property type="match status" value="1"/>
</dbReference>
<sequence>MPAGARNTPTRRSRATVNRFGASCREHCRAPPMPTGRCEQRRADSIMSTCVIGIDVGLTSAKAAAFDEAGNEIRTVSAPNPRVAVSRERQEVDMDALWDVVADVLRDLTGELAREGWTIAAVAATGHGNGLYLVDEDLRPVRAAIASTDHRAEAIVASLDAAQVESVRRVTGSIPWAAQPGVLLRWLLEHEPDVLQRASWALTCKDWITACLAGVAQADLSDSSGCGLVNLATRDYEPAVLDLLGLPADTSRLFPPLRSSDEKVGGVTADAAARTGLPVGTPVVAGCMDCVASPLGAGATALGDVTVIVGTWAINGVVVPADTDPPRVTINALLPDPSAMLAMEVAPTSAASIEWAAGLLGARATIPVTPRDLLTAGQSAPPLADGLLFLPFIHGAPEHLGASGTFLGVKGNHGYPHVARAVAEGITQYHRVQLGKVRSSGAEVSAGPWTLAGGGAKNPLWAQMFADIVGHPMRRQLGTELGARGVAWLAARGVGMDTASWHADPDPRLVVEPGECAADYARQAVTFDRALDAMKAVWEATA</sequence>
<dbReference type="GO" id="GO:0016301">
    <property type="term" value="F:kinase activity"/>
    <property type="evidence" value="ECO:0007669"/>
    <property type="project" value="UniProtKB-KW"/>
</dbReference>
<accession>A0A5J6L6S3</accession>
<dbReference type="CDD" id="cd07802">
    <property type="entry name" value="ASKHA_NBD_FGGY_EcLyxK-like"/>
    <property type="match status" value="1"/>
</dbReference>
<protein>
    <submittedName>
        <fullName evidence="6">Carbohydrate kinase</fullName>
    </submittedName>
</protein>
<evidence type="ECO:0000256" key="1">
    <source>
        <dbReference type="ARBA" id="ARBA00009156"/>
    </source>
</evidence>
<evidence type="ECO:0000256" key="3">
    <source>
        <dbReference type="ARBA" id="ARBA00022777"/>
    </source>
</evidence>
<dbReference type="Proteomes" id="UP000325516">
    <property type="component" value="Chromosome"/>
</dbReference>
<dbReference type="InterPro" id="IPR018485">
    <property type="entry name" value="FGGY_C"/>
</dbReference>
<name>A0A5J6L6S3_9MICO</name>
<keyword evidence="2" id="KW-0808">Transferase</keyword>
<dbReference type="InterPro" id="IPR000577">
    <property type="entry name" value="Carb_kinase_FGGY"/>
</dbReference>
<dbReference type="AlphaFoldDB" id="A0A5J6L6S3"/>
<dbReference type="InterPro" id="IPR050406">
    <property type="entry name" value="FGGY_Carb_Kinase"/>
</dbReference>
<proteinExistence type="inferred from homology"/>
<feature type="domain" description="Carbohydrate kinase FGGY C-terminal" evidence="5">
    <location>
        <begin position="307"/>
        <end position="492"/>
    </location>
</feature>
<dbReference type="InterPro" id="IPR043129">
    <property type="entry name" value="ATPase_NBD"/>
</dbReference>
<dbReference type="Pfam" id="PF02782">
    <property type="entry name" value="FGGY_C"/>
    <property type="match status" value="1"/>
</dbReference>
<dbReference type="EMBL" id="CP044232">
    <property type="protein sequence ID" value="QEW04002.1"/>
    <property type="molecule type" value="Genomic_DNA"/>
</dbReference>
<comment type="similarity">
    <text evidence="1">Belongs to the FGGY kinase family.</text>
</comment>